<accession>A0ABY5IPB8</accession>
<name>A0ABY5IPB8_9FLAO</name>
<sequence length="160" mass="18538">MENVLAKQIAKQFRDLHFGDNWVAVNFKSVLEDITWEQATTRIYDLNTIAVLVFHVNYYVSAVLKVLEGGPLEASDKNSFDLPPITSEAEWEALKEKLFSEAEAFASRIEQLDDTRFFELFIDGKYGNYHRNLVGIMEHTYYHMGQISLIRKILNQTTNQ</sequence>
<proteinExistence type="predicted"/>
<dbReference type="InterPro" id="IPR024775">
    <property type="entry name" value="DinB-like"/>
</dbReference>
<gene>
    <name evidence="2" type="ORF">NOX80_13715</name>
</gene>
<evidence type="ECO:0000259" key="1">
    <source>
        <dbReference type="Pfam" id="PF12867"/>
    </source>
</evidence>
<evidence type="ECO:0000313" key="3">
    <source>
        <dbReference type="Proteomes" id="UP001059844"/>
    </source>
</evidence>
<dbReference type="Proteomes" id="UP001059844">
    <property type="component" value="Chromosome"/>
</dbReference>
<protein>
    <submittedName>
        <fullName evidence="2">DUF1572 domain-containing protein</fullName>
    </submittedName>
</protein>
<dbReference type="SUPFAM" id="SSF109854">
    <property type="entry name" value="DinB/YfiT-like putative metalloenzymes"/>
    <property type="match status" value="1"/>
</dbReference>
<evidence type="ECO:0000313" key="2">
    <source>
        <dbReference type="EMBL" id="UUC44683.1"/>
    </source>
</evidence>
<dbReference type="RefSeq" id="WP_256550362.1">
    <property type="nucleotide sequence ID" value="NZ_CP101751.1"/>
</dbReference>
<keyword evidence="3" id="KW-1185">Reference proteome</keyword>
<dbReference type="Pfam" id="PF12867">
    <property type="entry name" value="DinB_2"/>
    <property type="match status" value="1"/>
</dbReference>
<dbReference type="EMBL" id="CP101751">
    <property type="protein sequence ID" value="UUC44683.1"/>
    <property type="molecule type" value="Genomic_DNA"/>
</dbReference>
<reference evidence="2" key="1">
    <citation type="submission" date="2022-07" db="EMBL/GenBank/DDBJ databases">
        <title>Isolation, identification, and degradation of a PFOSA degrading strain from sewage treatment plant.</title>
        <authorList>
            <person name="Zhang L."/>
            <person name="Huo Y."/>
        </authorList>
    </citation>
    <scope>NUCLEOTIDE SEQUENCE</scope>
    <source>
        <strain evidence="2">C1</strain>
    </source>
</reference>
<dbReference type="Gene3D" id="1.20.120.450">
    <property type="entry name" value="dinb family like domain"/>
    <property type="match status" value="1"/>
</dbReference>
<organism evidence="2 3">
    <name type="scientific">Flavobacterium cerinum</name>
    <dbReference type="NCBI Taxonomy" id="2502784"/>
    <lineage>
        <taxon>Bacteria</taxon>
        <taxon>Pseudomonadati</taxon>
        <taxon>Bacteroidota</taxon>
        <taxon>Flavobacteriia</taxon>
        <taxon>Flavobacteriales</taxon>
        <taxon>Flavobacteriaceae</taxon>
        <taxon>Flavobacterium</taxon>
    </lineage>
</organism>
<feature type="domain" description="DinB-like" evidence="1">
    <location>
        <begin position="26"/>
        <end position="147"/>
    </location>
</feature>
<dbReference type="InterPro" id="IPR034660">
    <property type="entry name" value="DinB/YfiT-like"/>
</dbReference>